<reference evidence="1 2" key="1">
    <citation type="journal article" date="2019" name="Int. J. Syst. Evol. Microbiol.">
        <title>The Global Catalogue of Microorganisms (GCM) 10K type strain sequencing project: providing services to taxonomists for standard genome sequencing and annotation.</title>
        <authorList>
            <consortium name="The Broad Institute Genomics Platform"/>
            <consortium name="The Broad Institute Genome Sequencing Center for Infectious Disease"/>
            <person name="Wu L."/>
            <person name="Ma J."/>
        </authorList>
    </citation>
    <scope>NUCLEOTIDE SEQUENCE [LARGE SCALE GENOMIC DNA]</scope>
    <source>
        <strain evidence="1 2">DT92</strain>
    </source>
</reference>
<dbReference type="EMBL" id="JBHSZG010000002">
    <property type="protein sequence ID" value="MFC7137643.1"/>
    <property type="molecule type" value="Genomic_DNA"/>
</dbReference>
<dbReference type="AlphaFoldDB" id="A0ABD5XR55"/>
<keyword evidence="2" id="KW-1185">Reference proteome</keyword>
<comment type="caution">
    <text evidence="1">The sequence shown here is derived from an EMBL/GenBank/DDBJ whole genome shotgun (WGS) entry which is preliminary data.</text>
</comment>
<name>A0ABD5XR55_9EURY</name>
<gene>
    <name evidence="1" type="ORF">ACFQRB_16680</name>
</gene>
<sequence length="349" mass="39919">MGAFFSKLGVQERIPLSEQNQGYRTRADLNEAITDTKSTLNWEMPTHLQVEAIETHLPRDETVRKNGYNGLKNEFSWMKKGGQGQGCKYGLVDAKIAQCTHNDLQAALTHVDSVQVCEHFLKMLDFHWDDYYSEFAFIKAAWAVDKNPQDVELNQTTTPTSFFRTLQTVAWLPCEDKSHRCPDEVYVQTSETEHADVPILTEQIPEGLRDCLGVQTEIGPERSVNVLKDIVSSWKAGEIKKINKFCDRLEYVKKHLNALSEEEAEGVLRQPGRSITPYRTNQRRYFRSRCSSGKGPTSMATYSRFKQPTGLSLRSSWLKSWECQNPRLYLKQPTATMKSLKLLMAGRNL</sequence>
<protein>
    <submittedName>
        <fullName evidence="1">Uncharacterized protein</fullName>
    </submittedName>
</protein>
<proteinExistence type="predicted"/>
<evidence type="ECO:0000313" key="1">
    <source>
        <dbReference type="EMBL" id="MFC7137643.1"/>
    </source>
</evidence>
<dbReference type="Proteomes" id="UP001596368">
    <property type="component" value="Unassembled WGS sequence"/>
</dbReference>
<evidence type="ECO:0000313" key="2">
    <source>
        <dbReference type="Proteomes" id="UP001596368"/>
    </source>
</evidence>
<organism evidence="1 2">
    <name type="scientific">Halobaculum litoreum</name>
    <dbReference type="NCBI Taxonomy" id="3031998"/>
    <lineage>
        <taxon>Archaea</taxon>
        <taxon>Methanobacteriati</taxon>
        <taxon>Methanobacteriota</taxon>
        <taxon>Stenosarchaea group</taxon>
        <taxon>Halobacteria</taxon>
        <taxon>Halobacteriales</taxon>
        <taxon>Haloferacaceae</taxon>
        <taxon>Halobaculum</taxon>
    </lineage>
</organism>
<accession>A0ABD5XR55</accession>